<gene>
    <name evidence="2" type="ORF">AKO1_000271</name>
</gene>
<keyword evidence="3" id="KW-1185">Reference proteome</keyword>
<sequence length="67" mass="7832">MVSRVPKAVQQHKFKSRNALPRKQQIHKRATQPPDYDSEATDLSDEDFNVAFIYLDIAKRDTLFVKQ</sequence>
<evidence type="ECO:0000256" key="1">
    <source>
        <dbReference type="SAM" id="MobiDB-lite"/>
    </source>
</evidence>
<dbReference type="AlphaFoldDB" id="A0AAW2ZEL1"/>
<comment type="caution">
    <text evidence="2">The sequence shown here is derived from an EMBL/GenBank/DDBJ whole genome shotgun (WGS) entry which is preliminary data.</text>
</comment>
<name>A0AAW2ZEL1_9EUKA</name>
<evidence type="ECO:0000313" key="2">
    <source>
        <dbReference type="EMBL" id="KAL0487606.1"/>
    </source>
</evidence>
<proteinExistence type="predicted"/>
<evidence type="ECO:0000313" key="3">
    <source>
        <dbReference type="Proteomes" id="UP001431209"/>
    </source>
</evidence>
<feature type="region of interest" description="Disordered" evidence="1">
    <location>
        <begin position="1"/>
        <end position="42"/>
    </location>
</feature>
<organism evidence="2 3">
    <name type="scientific">Acrasis kona</name>
    <dbReference type="NCBI Taxonomy" id="1008807"/>
    <lineage>
        <taxon>Eukaryota</taxon>
        <taxon>Discoba</taxon>
        <taxon>Heterolobosea</taxon>
        <taxon>Tetramitia</taxon>
        <taxon>Eutetramitia</taxon>
        <taxon>Acrasidae</taxon>
        <taxon>Acrasis</taxon>
    </lineage>
</organism>
<dbReference type="Proteomes" id="UP001431209">
    <property type="component" value="Unassembled WGS sequence"/>
</dbReference>
<accession>A0AAW2ZEL1</accession>
<reference evidence="2 3" key="1">
    <citation type="submission" date="2024-03" db="EMBL/GenBank/DDBJ databases">
        <title>The Acrasis kona genome and developmental transcriptomes reveal deep origins of eukaryotic multicellular pathways.</title>
        <authorList>
            <person name="Sheikh S."/>
            <person name="Fu C.-J."/>
            <person name="Brown M.W."/>
            <person name="Baldauf S.L."/>
        </authorList>
    </citation>
    <scope>NUCLEOTIDE SEQUENCE [LARGE SCALE GENOMIC DNA]</scope>
    <source>
        <strain evidence="2 3">ATCC MYA-3509</strain>
    </source>
</reference>
<protein>
    <submittedName>
        <fullName evidence="2">MdmB</fullName>
    </submittedName>
</protein>
<dbReference type="EMBL" id="JAOPGA020001355">
    <property type="protein sequence ID" value="KAL0487606.1"/>
    <property type="molecule type" value="Genomic_DNA"/>
</dbReference>